<dbReference type="EMBL" id="JANBVO010000064">
    <property type="protein sequence ID" value="KAJ9131734.1"/>
    <property type="molecule type" value="Genomic_DNA"/>
</dbReference>
<gene>
    <name evidence="4" type="ORF">NKR23_g11594</name>
</gene>
<keyword evidence="5" id="KW-1185">Reference proteome</keyword>
<evidence type="ECO:0000256" key="1">
    <source>
        <dbReference type="ARBA" id="ARBA00006336"/>
    </source>
</evidence>
<dbReference type="PANTHER" id="PTHR43540:SF6">
    <property type="entry name" value="ISOCHORISMATASE-LIKE DOMAIN-CONTAINING PROTEIN"/>
    <property type="match status" value="1"/>
</dbReference>
<dbReference type="PANTHER" id="PTHR43540">
    <property type="entry name" value="PEROXYUREIDOACRYLATE/UREIDOACRYLATE AMIDOHYDROLASE-RELATED"/>
    <property type="match status" value="1"/>
</dbReference>
<evidence type="ECO:0000259" key="3">
    <source>
        <dbReference type="Pfam" id="PF00857"/>
    </source>
</evidence>
<dbReference type="Gene3D" id="3.40.50.850">
    <property type="entry name" value="Isochorismatase-like"/>
    <property type="match status" value="1"/>
</dbReference>
<evidence type="ECO:0000313" key="5">
    <source>
        <dbReference type="Proteomes" id="UP001174694"/>
    </source>
</evidence>
<protein>
    <recommendedName>
        <fullName evidence="3">Isochorismatase-like domain-containing protein</fullName>
    </recommendedName>
</protein>
<dbReference type="InterPro" id="IPR036380">
    <property type="entry name" value="Isochorismatase-like_sf"/>
</dbReference>
<evidence type="ECO:0000313" key="4">
    <source>
        <dbReference type="EMBL" id="KAJ9131734.1"/>
    </source>
</evidence>
<dbReference type="GO" id="GO:0016787">
    <property type="term" value="F:hydrolase activity"/>
    <property type="evidence" value="ECO:0007669"/>
    <property type="project" value="UniProtKB-KW"/>
</dbReference>
<evidence type="ECO:0000256" key="2">
    <source>
        <dbReference type="ARBA" id="ARBA00022801"/>
    </source>
</evidence>
<accession>A0AA38R9X1</accession>
<dbReference type="Proteomes" id="UP001174694">
    <property type="component" value="Unassembled WGS sequence"/>
</dbReference>
<dbReference type="AlphaFoldDB" id="A0AA38R9X1"/>
<proteinExistence type="inferred from homology"/>
<comment type="caution">
    <text evidence="4">The sequence shown here is derived from an EMBL/GenBank/DDBJ whole genome shotgun (WGS) entry which is preliminary data.</text>
</comment>
<dbReference type="SUPFAM" id="SSF52499">
    <property type="entry name" value="Isochorismatase-like hydrolases"/>
    <property type="match status" value="1"/>
</dbReference>
<reference evidence="4" key="1">
    <citation type="submission" date="2022-07" db="EMBL/GenBank/DDBJ databases">
        <title>Fungi with potential for degradation of polypropylene.</title>
        <authorList>
            <person name="Gostincar C."/>
        </authorList>
    </citation>
    <scope>NUCLEOTIDE SEQUENCE</scope>
    <source>
        <strain evidence="4">EXF-13308</strain>
    </source>
</reference>
<keyword evidence="2" id="KW-0378">Hydrolase</keyword>
<organism evidence="4 5">
    <name type="scientific">Pleurostoma richardsiae</name>
    <dbReference type="NCBI Taxonomy" id="41990"/>
    <lineage>
        <taxon>Eukaryota</taxon>
        <taxon>Fungi</taxon>
        <taxon>Dikarya</taxon>
        <taxon>Ascomycota</taxon>
        <taxon>Pezizomycotina</taxon>
        <taxon>Sordariomycetes</taxon>
        <taxon>Sordariomycetidae</taxon>
        <taxon>Calosphaeriales</taxon>
        <taxon>Pleurostomataceae</taxon>
        <taxon>Pleurostoma</taxon>
    </lineage>
</organism>
<comment type="similarity">
    <text evidence="1">Belongs to the isochorismatase family.</text>
</comment>
<name>A0AA38R9X1_9PEZI</name>
<sequence>MSPGSALFVIDIQNDLARDPNTQIPHAARVVAAGEQIVSAARAAIKSQHLWTEDSLSSILFVQHEEKPEEGPLVRGTAPWELVFQPQAGADNEMLVHKTTRSTFESNPGLEAQLKDHGVTHIIAFGIQSDCCVLETCKAALDLGFRVTVLHGAHSTYNSGGRTAVEIEKDVEEELAGKGAIVVSWQDTVRAWEQRR</sequence>
<dbReference type="InterPro" id="IPR050272">
    <property type="entry name" value="Isochorismatase-like_hydrls"/>
</dbReference>
<feature type="domain" description="Isochorismatase-like" evidence="3">
    <location>
        <begin position="5"/>
        <end position="163"/>
    </location>
</feature>
<dbReference type="Pfam" id="PF00857">
    <property type="entry name" value="Isochorismatase"/>
    <property type="match status" value="1"/>
</dbReference>
<dbReference type="InterPro" id="IPR000868">
    <property type="entry name" value="Isochorismatase-like_dom"/>
</dbReference>